<reference evidence="2 3" key="1">
    <citation type="submission" date="2019-06" db="EMBL/GenBank/DDBJ databases">
        <authorList>
            <person name="Lee I."/>
            <person name="Jang G.I."/>
            <person name="Hwang C.Y."/>
        </authorList>
    </citation>
    <scope>NUCLEOTIDE SEQUENCE [LARGE SCALE GENOMIC DNA]</scope>
    <source>
        <strain evidence="2 3">PAMC 28131</strain>
    </source>
</reference>
<dbReference type="Gene3D" id="3.30.2310.20">
    <property type="entry name" value="RelE-like"/>
    <property type="match status" value="1"/>
</dbReference>
<accession>A0A501XQR0</accession>
<evidence type="ECO:0000313" key="3">
    <source>
        <dbReference type="Proteomes" id="UP000319897"/>
    </source>
</evidence>
<dbReference type="InterPro" id="IPR035093">
    <property type="entry name" value="RelE/ParE_toxin_dom_sf"/>
</dbReference>
<dbReference type="InterPro" id="IPR007712">
    <property type="entry name" value="RelE/ParE_toxin"/>
</dbReference>
<keyword evidence="3" id="KW-1185">Reference proteome</keyword>
<dbReference type="Pfam" id="PF05016">
    <property type="entry name" value="ParE_toxin"/>
    <property type="match status" value="1"/>
</dbReference>
<protein>
    <submittedName>
        <fullName evidence="2">Type II toxin-antitoxin system RelE/ParE family toxin</fullName>
    </submittedName>
</protein>
<evidence type="ECO:0000256" key="1">
    <source>
        <dbReference type="ARBA" id="ARBA00022649"/>
    </source>
</evidence>
<dbReference type="Proteomes" id="UP000319897">
    <property type="component" value="Unassembled WGS sequence"/>
</dbReference>
<dbReference type="AlphaFoldDB" id="A0A501XQR0"/>
<comment type="caution">
    <text evidence="2">The sequence shown here is derived from an EMBL/GenBank/DDBJ whole genome shotgun (WGS) entry which is preliminary data.</text>
</comment>
<proteinExistence type="predicted"/>
<keyword evidence="1" id="KW-1277">Toxin-antitoxin system</keyword>
<dbReference type="RefSeq" id="WP_140927329.1">
    <property type="nucleotide sequence ID" value="NZ_VFSU01000016.1"/>
</dbReference>
<gene>
    <name evidence="2" type="ORF">FJQ54_05065</name>
</gene>
<organism evidence="2 3">
    <name type="scientific">Sandaracinobacter neustonicus</name>
    <dbReference type="NCBI Taxonomy" id="1715348"/>
    <lineage>
        <taxon>Bacteria</taxon>
        <taxon>Pseudomonadati</taxon>
        <taxon>Pseudomonadota</taxon>
        <taxon>Alphaproteobacteria</taxon>
        <taxon>Sphingomonadales</taxon>
        <taxon>Sphingosinicellaceae</taxon>
        <taxon>Sandaracinobacter</taxon>
    </lineage>
</organism>
<dbReference type="OrthoDB" id="7173315at2"/>
<evidence type="ECO:0000313" key="2">
    <source>
        <dbReference type="EMBL" id="TPE62890.1"/>
    </source>
</evidence>
<dbReference type="EMBL" id="VFSU01000016">
    <property type="protein sequence ID" value="TPE62890.1"/>
    <property type="molecule type" value="Genomic_DNA"/>
</dbReference>
<name>A0A501XQR0_9SPHN</name>
<sequence>MSVLKLTIRAEKDLSEIFAQVAHEFRFFGEDAARSYCEALKDTLEQLARYPMNGRAEPSIDDRTRSQPFRKHVIYYELDGDGIVVLRVLPESVSA</sequence>